<sequence length="219" mass="24050">MRSIKAAWAVVFCTFAFLVNTGFAAKTQSDQATAQMGPRAVIQATVNELNVQLSHLKKSQALAGESLESIVNASLLPKADLRFMLKQVLGPEWRGISVNKQQELLDAFKARLITTYSAILKNYNNQRIKVFPLRGGLAANVNQRDGKETVNIKTMIFGEGQPLEVTFSMVKTPTGWKVFDVIASGVSVVQSFSSQFRPFVKQNGVDDLIKALKKPVSTS</sequence>
<dbReference type="PANTHER" id="PTHR36573">
    <property type="entry name" value="INTERMEMBRANE PHOSPHOLIPID TRANSPORT SYSTEM BINDING PROTEIN MLAC"/>
    <property type="match status" value="1"/>
</dbReference>
<dbReference type="InterPro" id="IPR008869">
    <property type="entry name" value="MlaC/ttg2D"/>
</dbReference>
<evidence type="ECO:0000313" key="3">
    <source>
        <dbReference type="Proteomes" id="UP000094329"/>
    </source>
</evidence>
<dbReference type="EMBL" id="MDTU01000001">
    <property type="protein sequence ID" value="ODN42502.1"/>
    <property type="molecule type" value="Genomic_DNA"/>
</dbReference>
<gene>
    <name evidence="2" type="ORF">BGC07_05640</name>
</gene>
<feature type="chain" id="PRO_5045893574" evidence="1">
    <location>
        <begin position="25"/>
        <end position="219"/>
    </location>
</feature>
<organism evidence="2 3">
    <name type="scientific">Piscirickettsia litoralis</name>
    <dbReference type="NCBI Taxonomy" id="1891921"/>
    <lineage>
        <taxon>Bacteria</taxon>
        <taxon>Pseudomonadati</taxon>
        <taxon>Pseudomonadota</taxon>
        <taxon>Gammaproteobacteria</taxon>
        <taxon>Thiotrichales</taxon>
        <taxon>Piscirickettsiaceae</taxon>
        <taxon>Piscirickettsia</taxon>
    </lineage>
</organism>
<comment type="caution">
    <text evidence="2">The sequence shown here is derived from an EMBL/GenBank/DDBJ whole genome shotgun (WGS) entry which is preliminary data.</text>
</comment>
<name>A0ABX3A2P5_9GAMM</name>
<feature type="signal peptide" evidence="1">
    <location>
        <begin position="1"/>
        <end position="24"/>
    </location>
</feature>
<accession>A0ABX3A2P5</accession>
<dbReference type="Gene3D" id="3.10.450.710">
    <property type="entry name" value="Tgt2/MlaC"/>
    <property type="match status" value="1"/>
</dbReference>
<dbReference type="Proteomes" id="UP000094329">
    <property type="component" value="Unassembled WGS sequence"/>
</dbReference>
<evidence type="ECO:0000256" key="1">
    <source>
        <dbReference type="SAM" id="SignalP"/>
    </source>
</evidence>
<dbReference type="RefSeq" id="WP_069312299.1">
    <property type="nucleotide sequence ID" value="NZ_MDTU01000001.1"/>
</dbReference>
<proteinExistence type="predicted"/>
<reference evidence="2 3" key="1">
    <citation type="submission" date="2016-08" db="EMBL/GenBank/DDBJ databases">
        <title>Draft genome sequence of Candidatus Piscirickettsia litoralis, from seawater.</title>
        <authorList>
            <person name="Wan X."/>
            <person name="Lee A.J."/>
            <person name="Hou S."/>
            <person name="Donachie S.P."/>
        </authorList>
    </citation>
    <scope>NUCLEOTIDE SEQUENCE [LARGE SCALE GENOMIC DNA]</scope>
    <source>
        <strain evidence="2 3">Y2</strain>
    </source>
</reference>
<protein>
    <submittedName>
        <fullName evidence="2">Toluene tolerance protein</fullName>
    </submittedName>
</protein>
<dbReference type="Pfam" id="PF05494">
    <property type="entry name" value="MlaC"/>
    <property type="match status" value="1"/>
</dbReference>
<keyword evidence="1" id="KW-0732">Signal</keyword>
<dbReference type="PANTHER" id="PTHR36573:SF1">
    <property type="entry name" value="INTERMEMBRANE PHOSPHOLIPID TRANSPORT SYSTEM BINDING PROTEIN MLAC"/>
    <property type="match status" value="1"/>
</dbReference>
<dbReference type="InterPro" id="IPR042245">
    <property type="entry name" value="Tgt2/MlaC_sf"/>
</dbReference>
<keyword evidence="3" id="KW-1185">Reference proteome</keyword>
<evidence type="ECO:0000313" key="2">
    <source>
        <dbReference type="EMBL" id="ODN42502.1"/>
    </source>
</evidence>